<dbReference type="EMBL" id="AP026560">
    <property type="protein sequence ID" value="BDP42922.1"/>
    <property type="molecule type" value="Genomic_DNA"/>
</dbReference>
<organism evidence="1 2">
    <name type="scientific">Deinococcus aetherius</name>
    <dbReference type="NCBI Taxonomy" id="200252"/>
    <lineage>
        <taxon>Bacteria</taxon>
        <taxon>Thermotogati</taxon>
        <taxon>Deinococcota</taxon>
        <taxon>Deinococci</taxon>
        <taxon>Deinococcales</taxon>
        <taxon>Deinococcaceae</taxon>
        <taxon>Deinococcus</taxon>
    </lineage>
</organism>
<proteinExistence type="predicted"/>
<sequence length="106" mass="11768">MLRPKLRRQEPEEVTLLTAVKGSAGRLGEQAVTYVAGETHLAGITPLTAEEAVRLGLKAEVIRCRVRLPAGVTREPGDRVRFRGRDWRCVTVTTWRSFTLVVVEGV</sequence>
<evidence type="ECO:0008006" key="3">
    <source>
        <dbReference type="Google" id="ProtNLM"/>
    </source>
</evidence>
<protein>
    <recommendedName>
        <fullName evidence="3">Phage protein</fullName>
    </recommendedName>
</protein>
<name>A0ABM8AGK5_9DEIO</name>
<evidence type="ECO:0000313" key="1">
    <source>
        <dbReference type="EMBL" id="BDP42922.1"/>
    </source>
</evidence>
<dbReference type="RefSeq" id="WP_264775598.1">
    <property type="nucleotide sequence ID" value="NZ_AP026560.1"/>
</dbReference>
<evidence type="ECO:0000313" key="2">
    <source>
        <dbReference type="Proteomes" id="UP001064971"/>
    </source>
</evidence>
<gene>
    <name evidence="1" type="ORF">DAETH_28910</name>
</gene>
<keyword evidence="2" id="KW-1185">Reference proteome</keyword>
<accession>A0ABM8AGK5</accession>
<reference evidence="1" key="1">
    <citation type="submission" date="2022-07" db="EMBL/GenBank/DDBJ databases">
        <title>Complete Genome Sequence of the Radioresistant Bacterium Deinococcus aetherius ST0316, Isolated from the Air Dust collected in Lower Stratosphere above Japan.</title>
        <authorList>
            <person name="Satoh K."/>
            <person name="Hagiwara K."/>
            <person name="Katsumata K."/>
            <person name="Kubo A."/>
            <person name="Yokobori S."/>
            <person name="Yamagishi A."/>
            <person name="Oono Y."/>
            <person name="Narumi I."/>
        </authorList>
    </citation>
    <scope>NUCLEOTIDE SEQUENCE</scope>
    <source>
        <strain evidence="1">ST0316</strain>
    </source>
</reference>
<dbReference type="Proteomes" id="UP001064971">
    <property type="component" value="Chromosome"/>
</dbReference>